<dbReference type="PANTHER" id="PTHR18966">
    <property type="entry name" value="IONOTROPIC GLUTAMATE RECEPTOR"/>
    <property type="match status" value="1"/>
</dbReference>
<dbReference type="EMBL" id="BMAO01001424">
    <property type="protein sequence ID" value="GFQ73227.1"/>
    <property type="molecule type" value="Genomic_DNA"/>
</dbReference>
<dbReference type="Proteomes" id="UP000887116">
    <property type="component" value="Unassembled WGS sequence"/>
</dbReference>
<keyword evidence="13" id="KW-1185">Reference proteome</keyword>
<evidence type="ECO:0000256" key="4">
    <source>
        <dbReference type="ARBA" id="ARBA00022989"/>
    </source>
</evidence>
<keyword evidence="3" id="KW-0812">Transmembrane</keyword>
<keyword evidence="6" id="KW-0472">Membrane</keyword>
<dbReference type="InterPro" id="IPR019594">
    <property type="entry name" value="Glu/Gly-bd"/>
</dbReference>
<dbReference type="OrthoDB" id="6427090at2759"/>
<evidence type="ECO:0000256" key="6">
    <source>
        <dbReference type="ARBA" id="ARBA00023136"/>
    </source>
</evidence>
<protein>
    <submittedName>
        <fullName evidence="12">Ionotropic glutamate receptor, putative</fullName>
    </submittedName>
</protein>
<comment type="subcellular location">
    <subcellularLocation>
        <location evidence="1">Membrane</location>
        <topology evidence="1">Multi-pass membrane protein</topology>
    </subcellularLocation>
</comment>
<keyword evidence="10" id="KW-0407">Ion channel</keyword>
<name>A0A8X6F907_TRICU</name>
<dbReference type="GO" id="GO:0015276">
    <property type="term" value="F:ligand-gated monoatomic ion channel activity"/>
    <property type="evidence" value="ECO:0007669"/>
    <property type="project" value="InterPro"/>
</dbReference>
<evidence type="ECO:0000256" key="9">
    <source>
        <dbReference type="ARBA" id="ARBA00023286"/>
    </source>
</evidence>
<evidence type="ECO:0000313" key="13">
    <source>
        <dbReference type="Proteomes" id="UP000887116"/>
    </source>
</evidence>
<comment type="caution">
    <text evidence="12">The sequence shown here is derived from an EMBL/GenBank/DDBJ whole genome shotgun (WGS) entry which is preliminary data.</text>
</comment>
<dbReference type="GO" id="GO:0016020">
    <property type="term" value="C:membrane"/>
    <property type="evidence" value="ECO:0007669"/>
    <property type="project" value="UniProtKB-SubCell"/>
</dbReference>
<organism evidence="12 13">
    <name type="scientific">Trichonephila clavata</name>
    <name type="common">Joro spider</name>
    <name type="synonym">Nephila clavata</name>
    <dbReference type="NCBI Taxonomy" id="2740835"/>
    <lineage>
        <taxon>Eukaryota</taxon>
        <taxon>Metazoa</taxon>
        <taxon>Ecdysozoa</taxon>
        <taxon>Arthropoda</taxon>
        <taxon>Chelicerata</taxon>
        <taxon>Arachnida</taxon>
        <taxon>Araneae</taxon>
        <taxon>Araneomorphae</taxon>
        <taxon>Entelegynae</taxon>
        <taxon>Araneoidea</taxon>
        <taxon>Nephilidae</taxon>
        <taxon>Trichonephila</taxon>
    </lineage>
</organism>
<dbReference type="AlphaFoldDB" id="A0A8X6F907"/>
<dbReference type="InterPro" id="IPR015683">
    <property type="entry name" value="Ionotropic_Glu_rcpt"/>
</dbReference>
<evidence type="ECO:0000256" key="7">
    <source>
        <dbReference type="ARBA" id="ARBA00023170"/>
    </source>
</evidence>
<evidence type="ECO:0000313" key="12">
    <source>
        <dbReference type="EMBL" id="GFQ73227.1"/>
    </source>
</evidence>
<evidence type="ECO:0000256" key="10">
    <source>
        <dbReference type="ARBA" id="ARBA00023303"/>
    </source>
</evidence>
<reference evidence="12" key="1">
    <citation type="submission" date="2020-07" db="EMBL/GenBank/DDBJ databases">
        <title>Multicomponent nature underlies the extraordinary mechanical properties of spider dragline silk.</title>
        <authorList>
            <person name="Kono N."/>
            <person name="Nakamura H."/>
            <person name="Mori M."/>
            <person name="Yoshida Y."/>
            <person name="Ohtoshi R."/>
            <person name="Malay A.D."/>
            <person name="Moran D.A.P."/>
            <person name="Tomita M."/>
            <person name="Numata K."/>
            <person name="Arakawa K."/>
        </authorList>
    </citation>
    <scope>NUCLEOTIDE SEQUENCE</scope>
</reference>
<accession>A0A8X6F907</accession>
<evidence type="ECO:0000256" key="1">
    <source>
        <dbReference type="ARBA" id="ARBA00004141"/>
    </source>
</evidence>
<dbReference type="Gene3D" id="3.40.190.10">
    <property type="entry name" value="Periplasmic binding protein-like II"/>
    <property type="match status" value="1"/>
</dbReference>
<keyword evidence="2" id="KW-0813">Transport</keyword>
<dbReference type="Pfam" id="PF10613">
    <property type="entry name" value="Lig_chan-Glu_bd"/>
    <property type="match status" value="1"/>
</dbReference>
<keyword evidence="8" id="KW-0325">Glycoprotein</keyword>
<evidence type="ECO:0000256" key="3">
    <source>
        <dbReference type="ARBA" id="ARBA00022692"/>
    </source>
</evidence>
<keyword evidence="4" id="KW-1133">Transmembrane helix</keyword>
<feature type="domain" description="Ionotropic glutamate receptor L-glutamate and glycine-binding" evidence="11">
    <location>
        <begin position="10"/>
        <end position="64"/>
    </location>
</feature>
<keyword evidence="7 12" id="KW-0675">Receptor</keyword>
<keyword evidence="5" id="KW-0406">Ion transport</keyword>
<evidence type="ECO:0000256" key="2">
    <source>
        <dbReference type="ARBA" id="ARBA00022448"/>
    </source>
</evidence>
<gene>
    <name evidence="12" type="primary">8051576</name>
    <name evidence="12" type="ORF">TNCT_61241</name>
</gene>
<proteinExistence type="predicted"/>
<evidence type="ECO:0000259" key="11">
    <source>
        <dbReference type="Pfam" id="PF10613"/>
    </source>
</evidence>
<dbReference type="SUPFAM" id="SSF53850">
    <property type="entry name" value="Periplasmic binding protein-like II"/>
    <property type="match status" value="1"/>
</dbReference>
<sequence length="93" mass="10446">MLKMKYFCSTFQQNGTWNGLIAELLNQKAEIVVTSIKINSERQTAVDFTVPFLETGIAIVVAKRTGIISPKAFLGKLIRIQTNKFVDENLKRG</sequence>
<keyword evidence="9" id="KW-1071">Ligand-gated ion channel</keyword>
<evidence type="ECO:0000256" key="5">
    <source>
        <dbReference type="ARBA" id="ARBA00023065"/>
    </source>
</evidence>
<evidence type="ECO:0000256" key="8">
    <source>
        <dbReference type="ARBA" id="ARBA00023180"/>
    </source>
</evidence>